<evidence type="ECO:0000259" key="3">
    <source>
        <dbReference type="PROSITE" id="PS51387"/>
    </source>
</evidence>
<dbReference type="PROSITE" id="PS51387">
    <property type="entry name" value="FAD_PCMH"/>
    <property type="match status" value="1"/>
</dbReference>
<sequence length="405" mass="43464">MLGFANPLTPRDAKDVLSAVRDAVDTRRPLEVFGHGTKRRVGRAVAARQMLDLSKLAGVIFYDPEEIVLSVHAGTPLAEIDALLGAKNQELAFEPMDYGPLFGAPRDGGTIGGALAANIAGPRRIKSGAARDHVLGVNAVSGRGEAFKSGGRVVKNVTGYDLSKGMAGSWGTLAVLTDVTFKVLPRAETSSTFAIFGLDDRAAIDVLCRAMGSSAEVSGAVHLPARLAPSFTQLSSYGFACTLLRLEGFRPSVLYRAQRLAELVGKGRESIRIDDTDSADLWRAIRDVEPFADREDPLWRISCAPSRAPDIVRALSSTLRFRHYYDWSGGLVWLELGETPQDCGASKIRKAIRENGGGHATLIRAPEPAPEIAHFHPQSDALAALSSRLKQSFDPLGILNPGRMG</sequence>
<dbReference type="GO" id="GO:0003824">
    <property type="term" value="F:catalytic activity"/>
    <property type="evidence" value="ECO:0007669"/>
    <property type="project" value="InterPro"/>
</dbReference>
<keyword evidence="5" id="KW-1185">Reference proteome</keyword>
<dbReference type="GO" id="GO:0071949">
    <property type="term" value="F:FAD binding"/>
    <property type="evidence" value="ECO:0007669"/>
    <property type="project" value="InterPro"/>
</dbReference>
<dbReference type="InterPro" id="IPR016169">
    <property type="entry name" value="FAD-bd_PCMH_sub2"/>
</dbReference>
<proteinExistence type="predicted"/>
<evidence type="ECO:0000256" key="1">
    <source>
        <dbReference type="ARBA" id="ARBA00022630"/>
    </source>
</evidence>
<accession>A0A6S6QWF7</accession>
<dbReference type="InterPro" id="IPR016166">
    <property type="entry name" value="FAD-bd_PCMH"/>
</dbReference>
<dbReference type="PANTHER" id="PTHR11748:SF103">
    <property type="entry name" value="GLYCOLATE OXIDASE SUBUNIT GLCE"/>
    <property type="match status" value="1"/>
</dbReference>
<keyword evidence="1" id="KW-0285">Flavoprotein</keyword>
<dbReference type="NCBIfam" id="NF008439">
    <property type="entry name" value="PRK11282.1"/>
    <property type="match status" value="1"/>
</dbReference>
<dbReference type="PANTHER" id="PTHR11748">
    <property type="entry name" value="D-LACTATE DEHYDROGENASE"/>
    <property type="match status" value="1"/>
</dbReference>
<dbReference type="AlphaFoldDB" id="A0A6S6QWF7"/>
<dbReference type="Proteomes" id="UP000515317">
    <property type="component" value="Chromosome"/>
</dbReference>
<name>A0A6S6QWF7_9HYPH</name>
<feature type="domain" description="FAD-binding PCMH-type" evidence="3">
    <location>
        <begin position="1"/>
        <end position="186"/>
    </location>
</feature>
<dbReference type="InterPro" id="IPR036318">
    <property type="entry name" value="FAD-bd_PCMH-like_sf"/>
</dbReference>
<keyword evidence="2" id="KW-0274">FAD</keyword>
<evidence type="ECO:0000256" key="2">
    <source>
        <dbReference type="ARBA" id="ARBA00022827"/>
    </source>
</evidence>
<dbReference type="KEGG" id="tso:IZ6_29920"/>
<dbReference type="SUPFAM" id="SSF55103">
    <property type="entry name" value="FAD-linked oxidases, C-terminal domain"/>
    <property type="match status" value="1"/>
</dbReference>
<dbReference type="InterPro" id="IPR016164">
    <property type="entry name" value="FAD-linked_Oxase-like_C"/>
</dbReference>
<dbReference type="Pfam" id="PF01565">
    <property type="entry name" value="FAD_binding_4"/>
    <property type="match status" value="1"/>
</dbReference>
<protein>
    <submittedName>
        <fullName evidence="4">2-hydroxy-acid oxidase</fullName>
    </submittedName>
</protein>
<evidence type="ECO:0000313" key="5">
    <source>
        <dbReference type="Proteomes" id="UP000515317"/>
    </source>
</evidence>
<dbReference type="EMBL" id="AP023361">
    <property type="protein sequence ID" value="BCJ92257.1"/>
    <property type="molecule type" value="Genomic_DNA"/>
</dbReference>
<evidence type="ECO:0000313" key="4">
    <source>
        <dbReference type="EMBL" id="BCJ92257.1"/>
    </source>
</evidence>
<dbReference type="RefSeq" id="WP_222875845.1">
    <property type="nucleotide sequence ID" value="NZ_AP023361.1"/>
</dbReference>
<dbReference type="SUPFAM" id="SSF56176">
    <property type="entry name" value="FAD-binding/transporter-associated domain-like"/>
    <property type="match status" value="1"/>
</dbReference>
<dbReference type="InterPro" id="IPR006094">
    <property type="entry name" value="Oxid_FAD_bind_N"/>
</dbReference>
<gene>
    <name evidence="4" type="ORF">IZ6_29920</name>
</gene>
<organism evidence="4 5">
    <name type="scientific">Terrihabitans soli</name>
    <dbReference type="NCBI Taxonomy" id="708113"/>
    <lineage>
        <taxon>Bacteria</taxon>
        <taxon>Pseudomonadati</taxon>
        <taxon>Pseudomonadota</taxon>
        <taxon>Alphaproteobacteria</taxon>
        <taxon>Hyphomicrobiales</taxon>
        <taxon>Terrihabitans</taxon>
    </lineage>
</organism>
<reference evidence="4 5" key="1">
    <citation type="submission" date="2020-08" db="EMBL/GenBank/DDBJ databases">
        <title>Genome sequence of Rhizobiales bacterium strain IZ6.</title>
        <authorList>
            <person name="Nakai R."/>
            <person name="Naganuma T."/>
        </authorList>
    </citation>
    <scope>NUCLEOTIDE SEQUENCE [LARGE SCALE GENOMIC DNA]</scope>
    <source>
        <strain evidence="4 5">IZ6</strain>
    </source>
</reference>
<dbReference type="Gene3D" id="3.30.465.10">
    <property type="match status" value="1"/>
</dbReference>